<dbReference type="InterPro" id="IPR037919">
    <property type="entry name" value="OGT"/>
</dbReference>
<feature type="domain" description="O-GlcNAc transferase C-terminal" evidence="10">
    <location>
        <begin position="319"/>
        <end position="468"/>
    </location>
</feature>
<organism evidence="11 12">
    <name type="scientific">Leptothoe spongobia TAU-MAC 1115</name>
    <dbReference type="NCBI Taxonomy" id="1967444"/>
    <lineage>
        <taxon>Bacteria</taxon>
        <taxon>Bacillati</taxon>
        <taxon>Cyanobacteriota</taxon>
        <taxon>Cyanophyceae</taxon>
        <taxon>Nodosilineales</taxon>
        <taxon>Cymatolegaceae</taxon>
        <taxon>Leptothoe</taxon>
        <taxon>Leptothoe spongobia</taxon>
    </lineage>
</organism>
<evidence type="ECO:0000256" key="5">
    <source>
        <dbReference type="ARBA" id="ARBA00022679"/>
    </source>
</evidence>
<keyword evidence="6" id="KW-0677">Repeat</keyword>
<feature type="repeat" description="TPR" evidence="8">
    <location>
        <begin position="855"/>
        <end position="888"/>
    </location>
</feature>
<evidence type="ECO:0000259" key="10">
    <source>
        <dbReference type="Pfam" id="PF13844"/>
    </source>
</evidence>
<dbReference type="Gene3D" id="1.25.40.10">
    <property type="entry name" value="Tetratricopeptide repeat domain"/>
    <property type="match status" value="5"/>
</dbReference>
<dbReference type="PROSITE" id="PS50293">
    <property type="entry name" value="TPR_REGION"/>
    <property type="match status" value="4"/>
</dbReference>
<dbReference type="InterPro" id="IPR029489">
    <property type="entry name" value="OGT/SEC/SPY_C"/>
</dbReference>
<comment type="similarity">
    <text evidence="2">Belongs to the glycosyltransferase 41 family. O-GlcNAc transferase subfamily.</text>
</comment>
<dbReference type="GO" id="GO:0097363">
    <property type="term" value="F:protein O-acetylglucosaminyltransferase activity"/>
    <property type="evidence" value="ECO:0007669"/>
    <property type="project" value="UniProtKB-EC"/>
</dbReference>
<evidence type="ECO:0000256" key="8">
    <source>
        <dbReference type="PROSITE-ProRule" id="PRU00339"/>
    </source>
</evidence>
<evidence type="ECO:0000256" key="3">
    <source>
        <dbReference type="ARBA" id="ARBA00011970"/>
    </source>
</evidence>
<sequence>MSQLQTVQQLQQKTDLARKSNCPRDVEQLYREILQIRPDHPDYIAALSTLGNLLVNQQRWDDAVELYRKALTHELVPDTRANVLTSLGIAFMKQYQLIEATDAFQEAVGLNPKSAWAYTNLGLALKQRGRFTEAELACRQALTLNPDNAVIYNCLGTILRNRSKHDEAADVYRRAIELRPDLIEAYINLGYTLERQAKYGEATRVYEKVLEIDPDCVQAKFSRIFCQLPIIYQNSQEIVENRRNYQQCLEQFIQDYNDASVEELADAAAIVGISQPYLLPYQGFNDRQLQQDFGQFMSRLMAARYPQWSQPISLPEIRPQEKIRVGIVSGFFREHSVWKIPLKGWVENLDAGEFELFGYHTGCRQDPETLVARKSFKKFVQGPLDIKQWCQRIIDDKLHLLIFSEFGMDPTTLELGSLRLAPIQLAAAGHPETSGLPTIDYFLSCELMEPENAEEHYTETLVRLPNLSIYYTPLEYYPHPVSRQEINLTDDDVMFWCCQSLFKYLPKHDDVFPKIASQLDKARFVFIEHGTQHVTDIFKGRLRDAFSQFQLDYQEFCRFVPRMNPRKFAGTASLADIFLDSIGWSGHNSALESLVFDLPIVTLPEEFMRGRHSYAILKMMDVEATIASSKEDYVEIAARLGKDPQYRKTISLQIAQNKHRLYRDLQSVRGLEDFLLKLVNKSKKLSASGNSSEIETALDRAEKLQALGKTTEAQTIYQQVIARQPDQPRALVGLATLAQKNGQLQIAEDLFNRAIKVQPDLFSAWFSLGNLWQGQGRLDDAIKAYQRVLELRADLVPVYNNLAYVLQQNGQLDESIKYYRQALSLEPNSREIDVHHANALHLNGELPDDKWIHYAKLNYKLGIVQKKAENLKSAIDYFQQAIVLDPNLAEAHLGLGIAKRNEQGQLEEALVCFEKAIKLKPDQEGSALESTAYMEMGRTYQIQKRIDEAVQAFHQAVSLINPGYLAQYCSEKAEVSHPNFEDFAPPTITFEPVEIGGHQFPAIPPVPPDTGKRPFWSVAIPAVNRPEYFPECLASVLAQWNGHDDMEIVVLDNGSDPPLFDIVNALGQGIIRYYRLPKTIPLQPNWNTLVSLCRGQWIHLLQHDDYVLPGFYSRLKTSLETCPDSVGAAFTGYENINENRKVIFRQEHNLKHFRGVVKDWIKRLGVSCSLGPPSMVIRRDAYEKLGGYCLDFLYACDWEFYKRVASFYDWWYEPGILTHYRQHSNSMTRSLIIEDKEDGSPGAGHQRAIEISEGYLPADWRDEITKNSRRFHNKWCLDRAMIPVDVGRLDSAFYLIQDALRIDSSPAGINQVFNWLSSDRVAPLKAYIAERLMDDQ</sequence>
<dbReference type="SUPFAM" id="SSF81901">
    <property type="entry name" value="HCP-like"/>
    <property type="match status" value="1"/>
</dbReference>
<dbReference type="PANTHER" id="PTHR44366:SF1">
    <property type="entry name" value="UDP-N-ACETYLGLUCOSAMINE--PEPTIDE N-ACETYLGLUCOSAMINYLTRANSFERASE 110 KDA SUBUNIT"/>
    <property type="match status" value="1"/>
</dbReference>
<proteinExistence type="inferred from homology"/>
<keyword evidence="12" id="KW-1185">Reference proteome</keyword>
<dbReference type="SMART" id="SM00028">
    <property type="entry name" value="TPR"/>
    <property type="match status" value="13"/>
</dbReference>
<feature type="repeat" description="TPR" evidence="8">
    <location>
        <begin position="115"/>
        <end position="148"/>
    </location>
</feature>
<comment type="pathway">
    <text evidence="1">Protein modification; protein glycosylation.</text>
</comment>
<evidence type="ECO:0000256" key="4">
    <source>
        <dbReference type="ARBA" id="ARBA00022676"/>
    </source>
</evidence>
<evidence type="ECO:0000313" key="12">
    <source>
        <dbReference type="Proteomes" id="UP000717364"/>
    </source>
</evidence>
<keyword evidence="7 8" id="KW-0802">TPR repeat</keyword>
<feature type="repeat" description="TPR" evidence="8">
    <location>
        <begin position="183"/>
        <end position="216"/>
    </location>
</feature>
<dbReference type="Pfam" id="PF13844">
    <property type="entry name" value="Glyco_transf_41"/>
    <property type="match status" value="2"/>
</dbReference>
<evidence type="ECO:0000256" key="7">
    <source>
        <dbReference type="ARBA" id="ARBA00022803"/>
    </source>
</evidence>
<dbReference type="PANTHER" id="PTHR44366">
    <property type="entry name" value="UDP-N-ACETYLGLUCOSAMINE--PEPTIDE N-ACETYLGLUCOSAMINYLTRANSFERASE 110 KDA SUBUNIT"/>
    <property type="match status" value="1"/>
</dbReference>
<reference evidence="11" key="2">
    <citation type="journal article" date="2021" name="Mar. Drugs">
        <title>Genome Reduction and Secondary Metabolism of the Marine Sponge-Associated Cyanobacterium Leptothoe.</title>
        <authorList>
            <person name="Konstantinou D."/>
            <person name="Popin R.V."/>
            <person name="Fewer D.P."/>
            <person name="Sivonen K."/>
            <person name="Gkelis S."/>
        </authorList>
    </citation>
    <scope>NUCLEOTIDE SEQUENCE</scope>
    <source>
        <strain evidence="11">TAU-MAC 1115</strain>
    </source>
</reference>
<dbReference type="SUPFAM" id="SSF48452">
    <property type="entry name" value="TPR-like"/>
    <property type="match status" value="2"/>
</dbReference>
<dbReference type="Proteomes" id="UP000717364">
    <property type="component" value="Unassembled WGS sequence"/>
</dbReference>
<dbReference type="SUPFAM" id="SSF53448">
    <property type="entry name" value="Nucleotide-diphospho-sugar transferases"/>
    <property type="match status" value="1"/>
</dbReference>
<evidence type="ECO:0000256" key="1">
    <source>
        <dbReference type="ARBA" id="ARBA00004922"/>
    </source>
</evidence>
<dbReference type="GO" id="GO:0006493">
    <property type="term" value="P:protein O-linked glycosylation"/>
    <property type="evidence" value="ECO:0007669"/>
    <property type="project" value="InterPro"/>
</dbReference>
<dbReference type="EC" id="2.4.1.255" evidence="3"/>
<dbReference type="Pfam" id="PF00535">
    <property type="entry name" value="Glycos_transf_2"/>
    <property type="match status" value="1"/>
</dbReference>
<feature type="repeat" description="TPR" evidence="8">
    <location>
        <begin position="149"/>
        <end position="182"/>
    </location>
</feature>
<gene>
    <name evidence="11" type="ORF">IXB50_03320</name>
</gene>
<evidence type="ECO:0000256" key="6">
    <source>
        <dbReference type="ARBA" id="ARBA00022737"/>
    </source>
</evidence>
<dbReference type="InterPro" id="IPR029044">
    <property type="entry name" value="Nucleotide-diphossugar_trans"/>
</dbReference>
<comment type="caution">
    <text evidence="11">The sequence shown here is derived from an EMBL/GenBank/DDBJ whole genome shotgun (WGS) entry which is preliminary data.</text>
</comment>
<dbReference type="Gene3D" id="3.40.50.11380">
    <property type="match status" value="1"/>
</dbReference>
<dbReference type="Pfam" id="PF13432">
    <property type="entry name" value="TPR_16"/>
    <property type="match status" value="2"/>
</dbReference>
<feature type="repeat" description="TPR" evidence="8">
    <location>
        <begin position="930"/>
        <end position="963"/>
    </location>
</feature>
<protein>
    <recommendedName>
        <fullName evidence="3">protein O-GlcNAc transferase</fullName>
        <ecNumber evidence="3">2.4.1.255</ecNumber>
    </recommendedName>
</protein>
<evidence type="ECO:0000256" key="2">
    <source>
        <dbReference type="ARBA" id="ARBA00005386"/>
    </source>
</evidence>
<feature type="repeat" description="TPR" evidence="8">
    <location>
        <begin position="796"/>
        <end position="829"/>
    </location>
</feature>
<dbReference type="InterPro" id="IPR019734">
    <property type="entry name" value="TPR_rpt"/>
</dbReference>
<name>A0A947DDC4_9CYAN</name>
<dbReference type="Pfam" id="PF13424">
    <property type="entry name" value="TPR_12"/>
    <property type="match status" value="1"/>
</dbReference>
<feature type="repeat" description="TPR" evidence="8">
    <location>
        <begin position="81"/>
        <end position="114"/>
    </location>
</feature>
<feature type="repeat" description="TPR" evidence="8">
    <location>
        <begin position="762"/>
        <end position="795"/>
    </location>
</feature>
<dbReference type="InterPro" id="IPR011990">
    <property type="entry name" value="TPR-like_helical_dom_sf"/>
</dbReference>
<dbReference type="Gene3D" id="3.90.550.10">
    <property type="entry name" value="Spore Coat Polysaccharide Biosynthesis Protein SpsA, Chain A"/>
    <property type="match status" value="1"/>
</dbReference>
<reference evidence="11" key="1">
    <citation type="submission" date="2020-11" db="EMBL/GenBank/DDBJ databases">
        <authorList>
            <person name="Konstantinou D."/>
            <person name="Gkelis S."/>
            <person name="Popin R."/>
            <person name="Fewer D."/>
            <person name="Sivonen K."/>
        </authorList>
    </citation>
    <scope>NUCLEOTIDE SEQUENCE</scope>
    <source>
        <strain evidence="11">TAU-MAC 1115</strain>
    </source>
</reference>
<feature type="domain" description="Glycosyltransferase 2-like" evidence="9">
    <location>
        <begin position="1017"/>
        <end position="1185"/>
    </location>
</feature>
<keyword evidence="4" id="KW-0328">Glycosyltransferase</keyword>
<dbReference type="PROSITE" id="PS50005">
    <property type="entry name" value="TPR"/>
    <property type="match status" value="9"/>
</dbReference>
<accession>A0A947DDC4</accession>
<dbReference type="Gene3D" id="3.40.50.2000">
    <property type="entry name" value="Glycogen Phosphorylase B"/>
    <property type="match status" value="1"/>
</dbReference>
<dbReference type="InterPro" id="IPR001173">
    <property type="entry name" value="Glyco_trans_2-like"/>
</dbReference>
<dbReference type="RefSeq" id="WP_215607517.1">
    <property type="nucleotide sequence ID" value="NZ_JADOES010000004.1"/>
</dbReference>
<feature type="repeat" description="TPR" evidence="8">
    <location>
        <begin position="728"/>
        <end position="761"/>
    </location>
</feature>
<evidence type="ECO:0000313" key="11">
    <source>
        <dbReference type="EMBL" id="MBT9314449.1"/>
    </source>
</evidence>
<dbReference type="EMBL" id="JADOES010000004">
    <property type="protein sequence ID" value="MBT9314449.1"/>
    <property type="molecule type" value="Genomic_DNA"/>
</dbReference>
<keyword evidence="5" id="KW-0808">Transferase</keyword>
<feature type="domain" description="O-GlcNAc transferase C-terminal" evidence="10">
    <location>
        <begin position="483"/>
        <end position="659"/>
    </location>
</feature>
<dbReference type="Pfam" id="PF00515">
    <property type="entry name" value="TPR_1"/>
    <property type="match status" value="2"/>
</dbReference>
<evidence type="ECO:0000259" key="9">
    <source>
        <dbReference type="Pfam" id="PF00535"/>
    </source>
</evidence>
<dbReference type="Pfam" id="PF13181">
    <property type="entry name" value="TPR_8"/>
    <property type="match status" value="1"/>
</dbReference>
<dbReference type="Pfam" id="PF13374">
    <property type="entry name" value="TPR_10"/>
    <property type="match status" value="1"/>
</dbReference>